<feature type="transmembrane region" description="Helical" evidence="7">
    <location>
        <begin position="82"/>
        <end position="104"/>
    </location>
</feature>
<dbReference type="InterPro" id="IPR020846">
    <property type="entry name" value="MFS_dom"/>
</dbReference>
<feature type="compositionally biased region" description="Basic and acidic residues" evidence="6">
    <location>
        <begin position="21"/>
        <end position="45"/>
    </location>
</feature>
<feature type="domain" description="Major facilitator superfamily (MFS) profile" evidence="8">
    <location>
        <begin position="81"/>
        <end position="514"/>
    </location>
</feature>
<dbReference type="CDD" id="cd17323">
    <property type="entry name" value="MFS_Tpo1_MDR_like"/>
    <property type="match status" value="1"/>
</dbReference>
<evidence type="ECO:0000256" key="2">
    <source>
        <dbReference type="ARBA" id="ARBA00008335"/>
    </source>
</evidence>
<feature type="transmembrane region" description="Helical" evidence="7">
    <location>
        <begin position="148"/>
        <end position="174"/>
    </location>
</feature>
<accession>A0ABQ8G4C4</accession>
<dbReference type="InterPro" id="IPR011701">
    <property type="entry name" value="MFS"/>
</dbReference>
<evidence type="ECO:0000256" key="7">
    <source>
        <dbReference type="SAM" id="Phobius"/>
    </source>
</evidence>
<organism evidence="9 10">
    <name type="scientific">Macrophomina phaseolina</name>
    <dbReference type="NCBI Taxonomy" id="35725"/>
    <lineage>
        <taxon>Eukaryota</taxon>
        <taxon>Fungi</taxon>
        <taxon>Dikarya</taxon>
        <taxon>Ascomycota</taxon>
        <taxon>Pezizomycotina</taxon>
        <taxon>Dothideomycetes</taxon>
        <taxon>Dothideomycetes incertae sedis</taxon>
        <taxon>Botryosphaeriales</taxon>
        <taxon>Botryosphaeriaceae</taxon>
        <taxon>Macrophomina</taxon>
    </lineage>
</organism>
<feature type="transmembrane region" description="Helical" evidence="7">
    <location>
        <begin position="306"/>
        <end position="331"/>
    </location>
</feature>
<feature type="transmembrane region" description="Helical" evidence="7">
    <location>
        <begin position="116"/>
        <end position="136"/>
    </location>
</feature>
<evidence type="ECO:0000313" key="10">
    <source>
        <dbReference type="Proteomes" id="UP000774617"/>
    </source>
</evidence>
<dbReference type="PANTHER" id="PTHR23502">
    <property type="entry name" value="MAJOR FACILITATOR SUPERFAMILY"/>
    <property type="match status" value="1"/>
</dbReference>
<feature type="transmembrane region" description="Helical" evidence="7">
    <location>
        <begin position="208"/>
        <end position="228"/>
    </location>
</feature>
<evidence type="ECO:0000256" key="1">
    <source>
        <dbReference type="ARBA" id="ARBA00004141"/>
    </source>
</evidence>
<evidence type="ECO:0000256" key="5">
    <source>
        <dbReference type="ARBA" id="ARBA00023136"/>
    </source>
</evidence>
<dbReference type="PANTHER" id="PTHR23502:SF68">
    <property type="entry name" value="MULTIDRUG TRANSPORTER, PUTATIVE (AFU_ORTHOLOGUE AFUA_3G01120)-RELATED"/>
    <property type="match status" value="1"/>
</dbReference>
<evidence type="ECO:0000259" key="8">
    <source>
        <dbReference type="PROSITE" id="PS50850"/>
    </source>
</evidence>
<evidence type="ECO:0000256" key="3">
    <source>
        <dbReference type="ARBA" id="ARBA00022692"/>
    </source>
</evidence>
<dbReference type="Pfam" id="PF07690">
    <property type="entry name" value="MFS_1"/>
    <property type="match status" value="1"/>
</dbReference>
<feature type="transmembrane region" description="Helical" evidence="7">
    <location>
        <begin position="351"/>
        <end position="370"/>
    </location>
</feature>
<evidence type="ECO:0000256" key="4">
    <source>
        <dbReference type="ARBA" id="ARBA00022989"/>
    </source>
</evidence>
<protein>
    <submittedName>
        <fullName evidence="9">Major facilitator superfamily domain-containing protein</fullName>
    </submittedName>
</protein>
<gene>
    <name evidence="9" type="ORF">B0J12DRAFT_628266</name>
</gene>
<dbReference type="EMBL" id="JAGTJR010000020">
    <property type="protein sequence ID" value="KAH7044496.1"/>
    <property type="molecule type" value="Genomic_DNA"/>
</dbReference>
<comment type="subcellular location">
    <subcellularLocation>
        <location evidence="1">Membrane</location>
        <topology evidence="1">Multi-pass membrane protein</topology>
    </subcellularLocation>
</comment>
<evidence type="ECO:0000256" key="6">
    <source>
        <dbReference type="SAM" id="MobiDB-lite"/>
    </source>
</evidence>
<dbReference type="InterPro" id="IPR036259">
    <property type="entry name" value="MFS_trans_sf"/>
</dbReference>
<dbReference type="PROSITE" id="PS50850">
    <property type="entry name" value="MFS"/>
    <property type="match status" value="1"/>
</dbReference>
<keyword evidence="4 7" id="KW-1133">Transmembrane helix</keyword>
<feature type="transmembrane region" description="Helical" evidence="7">
    <location>
        <begin position="391"/>
        <end position="410"/>
    </location>
</feature>
<feature type="region of interest" description="Disordered" evidence="6">
    <location>
        <begin position="1"/>
        <end position="72"/>
    </location>
</feature>
<feature type="transmembrane region" description="Helical" evidence="7">
    <location>
        <begin position="416"/>
        <end position="436"/>
    </location>
</feature>
<keyword evidence="10" id="KW-1185">Reference proteome</keyword>
<reference evidence="9 10" key="1">
    <citation type="journal article" date="2021" name="Nat. Commun.">
        <title>Genetic determinants of endophytism in the Arabidopsis root mycobiome.</title>
        <authorList>
            <person name="Mesny F."/>
            <person name="Miyauchi S."/>
            <person name="Thiergart T."/>
            <person name="Pickel B."/>
            <person name="Atanasova L."/>
            <person name="Karlsson M."/>
            <person name="Huettel B."/>
            <person name="Barry K.W."/>
            <person name="Haridas S."/>
            <person name="Chen C."/>
            <person name="Bauer D."/>
            <person name="Andreopoulos W."/>
            <person name="Pangilinan J."/>
            <person name="LaButti K."/>
            <person name="Riley R."/>
            <person name="Lipzen A."/>
            <person name="Clum A."/>
            <person name="Drula E."/>
            <person name="Henrissat B."/>
            <person name="Kohler A."/>
            <person name="Grigoriev I.V."/>
            <person name="Martin F.M."/>
            <person name="Hacquard S."/>
        </authorList>
    </citation>
    <scope>NUCLEOTIDE SEQUENCE [LARGE SCALE GENOMIC DNA]</scope>
    <source>
        <strain evidence="9 10">MPI-SDFR-AT-0080</strain>
    </source>
</reference>
<dbReference type="Proteomes" id="UP000774617">
    <property type="component" value="Unassembled WGS sequence"/>
</dbReference>
<comment type="caution">
    <text evidence="9">The sequence shown here is derived from an EMBL/GenBank/DDBJ whole genome shotgun (WGS) entry which is preliminary data.</text>
</comment>
<dbReference type="Gene3D" id="1.20.1250.20">
    <property type="entry name" value="MFS general substrate transporter like domains"/>
    <property type="match status" value="1"/>
</dbReference>
<feature type="transmembrane region" description="Helical" evidence="7">
    <location>
        <begin position="443"/>
        <end position="462"/>
    </location>
</feature>
<feature type="transmembrane region" description="Helical" evidence="7">
    <location>
        <begin position="482"/>
        <end position="505"/>
    </location>
</feature>
<dbReference type="SUPFAM" id="SSF103473">
    <property type="entry name" value="MFS general substrate transporter"/>
    <property type="match status" value="1"/>
</dbReference>
<keyword evidence="3 7" id="KW-0812">Transmembrane</keyword>
<keyword evidence="5 7" id="KW-0472">Membrane</keyword>
<feature type="transmembrane region" description="Helical" evidence="7">
    <location>
        <begin position="240"/>
        <end position="265"/>
    </location>
</feature>
<evidence type="ECO:0000313" key="9">
    <source>
        <dbReference type="EMBL" id="KAH7044496.1"/>
    </source>
</evidence>
<proteinExistence type="inferred from homology"/>
<sequence>MPAVMPSETEEANGLSAARTPDTHEKKEHNESSKDDCNGSVRDIESEGASQETQDPNLVEWDGPDDPESPLNWPSWKSTGHVVLASIAALFANITSTAFAPAAAELVEEFHVTNSTISALTVSIYLLGFAIGPLVIAPLSEHYGRLPVYIISMFVSLGFLVGCSQATSLGVFLACRFITGIAGSGPNTVGGGTIADVIRPEKRGRAMGAFAVGPLLGPVIGPVTAGFVAQDLGWRWVFRILYIATATVTALIVLCMRETFGPLLLARKAARLRKETGNTALYTKFRQSNGSAATSLRTALQRPVKLLIFSPITLLLSLYAAFVFGLLNLLFTTFSSVFKGQYHFGPGVSGLSYLGLGFGMAAGVVIFSIVSDKVAKKAAAKGKAWKPEARLLLMVWFAPVITIGFFWYGWAAYYRTHWIVPIIGTSFIGIGALMIIMPVQIYLVDAFGASIAASALGASAILRSLTGCFIPLAGPSLYSALGLGWGNTLLGFLSLGLSAVPILFYRYGEVIRNKWPVNF</sequence>
<comment type="similarity">
    <text evidence="2">Belongs to the major facilitator superfamily.</text>
</comment>
<name>A0ABQ8G4C4_9PEZI</name>